<dbReference type="InterPro" id="IPR050570">
    <property type="entry name" value="Cell_wall_metabolism_enzyme"/>
</dbReference>
<comment type="caution">
    <text evidence="3">The sequence shown here is derived from an EMBL/GenBank/DDBJ whole genome shotgun (WGS) entry which is preliminary data.</text>
</comment>
<sequence>MTAPPHPGPAPRRAALRAALRAACSVALVLGAILPGSGADGAPARPPAPAAVVYRAPLDAPVRVVRAFDPPARPWLAGHRGVDLAAEPGAAVRAPADGTVTFAGRVVDRGVVTVLHDDGRRSSLEPVSPSVAAGAHVRAGDVLGTVDGHAHGGAHGGPALHWGVREDDRYVNPWALLPGRGPVVLLPVP</sequence>
<evidence type="ECO:0000313" key="4">
    <source>
        <dbReference type="Proteomes" id="UP000614741"/>
    </source>
</evidence>
<keyword evidence="4" id="KW-1185">Reference proteome</keyword>
<dbReference type="EMBL" id="BONP01000001">
    <property type="protein sequence ID" value="GIG38443.1"/>
    <property type="molecule type" value="Genomic_DNA"/>
</dbReference>
<dbReference type="RefSeq" id="WP_239068948.1">
    <property type="nucleotide sequence ID" value="NZ_BONP01000001.1"/>
</dbReference>
<evidence type="ECO:0000256" key="1">
    <source>
        <dbReference type="ARBA" id="ARBA00022729"/>
    </source>
</evidence>
<dbReference type="PANTHER" id="PTHR21666:SF289">
    <property type="entry name" value="L-ALA--D-GLU ENDOPEPTIDASE"/>
    <property type="match status" value="1"/>
</dbReference>
<dbReference type="InterPro" id="IPR011055">
    <property type="entry name" value="Dup_hybrid_motif"/>
</dbReference>
<dbReference type="PANTHER" id="PTHR21666">
    <property type="entry name" value="PEPTIDASE-RELATED"/>
    <property type="match status" value="1"/>
</dbReference>
<proteinExistence type="predicted"/>
<dbReference type="InterPro" id="IPR016047">
    <property type="entry name" value="M23ase_b-sheet_dom"/>
</dbReference>
<dbReference type="Pfam" id="PF01551">
    <property type="entry name" value="Peptidase_M23"/>
    <property type="match status" value="1"/>
</dbReference>
<reference evidence="3 4" key="1">
    <citation type="submission" date="2021-01" db="EMBL/GenBank/DDBJ databases">
        <title>Whole genome shotgun sequence of Cellulomonas phragmiteti NBRC 110785.</title>
        <authorList>
            <person name="Komaki H."/>
            <person name="Tamura T."/>
        </authorList>
    </citation>
    <scope>NUCLEOTIDE SEQUENCE [LARGE SCALE GENOMIC DNA]</scope>
    <source>
        <strain evidence="3 4">NBRC 110785</strain>
    </source>
</reference>
<dbReference type="InterPro" id="IPR006311">
    <property type="entry name" value="TAT_signal"/>
</dbReference>
<dbReference type="SUPFAM" id="SSF51261">
    <property type="entry name" value="Duplicated hybrid motif"/>
    <property type="match status" value="1"/>
</dbReference>
<evidence type="ECO:0000313" key="3">
    <source>
        <dbReference type="EMBL" id="GIG38443.1"/>
    </source>
</evidence>
<evidence type="ECO:0000259" key="2">
    <source>
        <dbReference type="Pfam" id="PF01551"/>
    </source>
</evidence>
<name>A0ABQ4DGI3_9CELL</name>
<dbReference type="PROSITE" id="PS51318">
    <property type="entry name" value="TAT"/>
    <property type="match status" value="1"/>
</dbReference>
<dbReference type="Proteomes" id="UP000614741">
    <property type="component" value="Unassembled WGS sequence"/>
</dbReference>
<organism evidence="3 4">
    <name type="scientific">Cellulomonas phragmiteti</name>
    <dbReference type="NCBI Taxonomy" id="478780"/>
    <lineage>
        <taxon>Bacteria</taxon>
        <taxon>Bacillati</taxon>
        <taxon>Actinomycetota</taxon>
        <taxon>Actinomycetes</taxon>
        <taxon>Micrococcales</taxon>
        <taxon>Cellulomonadaceae</taxon>
        <taxon>Cellulomonas</taxon>
    </lineage>
</organism>
<protein>
    <recommendedName>
        <fullName evidence="2">M23ase beta-sheet core domain-containing protein</fullName>
    </recommendedName>
</protein>
<keyword evidence="1" id="KW-0732">Signal</keyword>
<accession>A0ABQ4DGI3</accession>
<feature type="domain" description="M23ase beta-sheet core" evidence="2">
    <location>
        <begin position="78"/>
        <end position="173"/>
    </location>
</feature>
<dbReference type="CDD" id="cd12797">
    <property type="entry name" value="M23_peptidase"/>
    <property type="match status" value="1"/>
</dbReference>
<dbReference type="Gene3D" id="2.70.70.10">
    <property type="entry name" value="Glucose Permease (Domain IIA)"/>
    <property type="match status" value="1"/>
</dbReference>
<gene>
    <name evidence="3" type="ORF">Cph01nite_02050</name>
</gene>